<proteinExistence type="predicted"/>
<comment type="caution">
    <text evidence="4">The sequence shown here is derived from an EMBL/GenBank/DDBJ whole genome shotgun (WGS) entry which is preliminary data.</text>
</comment>
<dbReference type="SUPFAM" id="SSF47226">
    <property type="entry name" value="Histidine-containing phosphotransfer domain, HPT domain"/>
    <property type="match status" value="1"/>
</dbReference>
<evidence type="ECO:0000313" key="5">
    <source>
        <dbReference type="Proteomes" id="UP001139488"/>
    </source>
</evidence>
<evidence type="ECO:0000256" key="1">
    <source>
        <dbReference type="ARBA" id="ARBA00023012"/>
    </source>
</evidence>
<dbReference type="PROSITE" id="PS50894">
    <property type="entry name" value="HPT"/>
    <property type="match status" value="1"/>
</dbReference>
<gene>
    <name evidence="4" type="ORF">LNL84_00160</name>
</gene>
<dbReference type="AlphaFoldDB" id="A0A9X1W798"/>
<dbReference type="GO" id="GO:0000160">
    <property type="term" value="P:phosphorelay signal transduction system"/>
    <property type="evidence" value="ECO:0007669"/>
    <property type="project" value="UniProtKB-KW"/>
</dbReference>
<keyword evidence="2" id="KW-0597">Phosphoprotein</keyword>
<dbReference type="InterPro" id="IPR036641">
    <property type="entry name" value="HPT_dom_sf"/>
</dbReference>
<protein>
    <submittedName>
        <fullName evidence="4">Hpt domain-containing protein</fullName>
    </submittedName>
</protein>
<dbReference type="Proteomes" id="UP001139488">
    <property type="component" value="Unassembled WGS sequence"/>
</dbReference>
<evidence type="ECO:0000313" key="4">
    <source>
        <dbReference type="EMBL" id="MCJ2375243.1"/>
    </source>
</evidence>
<feature type="modified residue" description="Phosphohistidine" evidence="2">
    <location>
        <position position="53"/>
    </location>
</feature>
<dbReference type="EMBL" id="JAJNNZ010000001">
    <property type="protein sequence ID" value="MCJ2375243.1"/>
    <property type="molecule type" value="Genomic_DNA"/>
</dbReference>
<sequence length="111" mass="12606">MINFDVLREYMDNDDEIILAVFQAYIEEHNNSAETIEALYAVQDWPQLFIAAHSLKGILASFGEEETVTRLENIEGMSRDNTAPDKADIDAAIEGLNHINVQINDYFVTKQ</sequence>
<reference evidence="4" key="1">
    <citation type="submission" date="2021-11" db="EMBL/GenBank/DDBJ databases">
        <title>Vibrio ZSDE26 sp. nov. and Vibrio ZSDZ34 sp. nov., isolated from coastal seawater in Qingdao.</title>
        <authorList>
            <person name="Zhang P."/>
        </authorList>
    </citation>
    <scope>NUCLEOTIDE SEQUENCE</scope>
    <source>
        <strain evidence="4">ZSDZ34</strain>
    </source>
</reference>
<dbReference type="RefSeq" id="WP_244354073.1">
    <property type="nucleotide sequence ID" value="NZ_JAJNNZ010000001.1"/>
</dbReference>
<accession>A0A9X1W798</accession>
<keyword evidence="5" id="KW-1185">Reference proteome</keyword>
<dbReference type="Gene3D" id="1.20.120.160">
    <property type="entry name" value="HPT domain"/>
    <property type="match status" value="1"/>
</dbReference>
<evidence type="ECO:0000259" key="3">
    <source>
        <dbReference type="PROSITE" id="PS50894"/>
    </source>
</evidence>
<evidence type="ECO:0000256" key="2">
    <source>
        <dbReference type="PROSITE-ProRule" id="PRU00110"/>
    </source>
</evidence>
<organism evidence="4 5">
    <name type="scientific">Vibrio gelatinilyticus</name>
    <dbReference type="NCBI Taxonomy" id="2893468"/>
    <lineage>
        <taxon>Bacteria</taxon>
        <taxon>Pseudomonadati</taxon>
        <taxon>Pseudomonadota</taxon>
        <taxon>Gammaproteobacteria</taxon>
        <taxon>Vibrionales</taxon>
        <taxon>Vibrionaceae</taxon>
        <taxon>Vibrio</taxon>
    </lineage>
</organism>
<dbReference type="GO" id="GO:0004672">
    <property type="term" value="F:protein kinase activity"/>
    <property type="evidence" value="ECO:0007669"/>
    <property type="project" value="UniProtKB-ARBA"/>
</dbReference>
<feature type="domain" description="HPt" evidence="3">
    <location>
        <begin position="14"/>
        <end position="106"/>
    </location>
</feature>
<keyword evidence="1" id="KW-0902">Two-component regulatory system</keyword>
<dbReference type="Pfam" id="PF01627">
    <property type="entry name" value="Hpt"/>
    <property type="match status" value="1"/>
</dbReference>
<dbReference type="InterPro" id="IPR008207">
    <property type="entry name" value="Sig_transdc_His_kin_Hpt_dom"/>
</dbReference>
<name>A0A9X1W798_9VIBR</name>